<dbReference type="AlphaFoldDB" id="A0AAN4MW68"/>
<keyword evidence="1" id="KW-1133">Transmembrane helix</keyword>
<organism evidence="2 3">
    <name type="scientific">Bacteroides fragilis str. 1007-1-F #10</name>
    <dbReference type="NCBI Taxonomy" id="1339295"/>
    <lineage>
        <taxon>Bacteria</taxon>
        <taxon>Pseudomonadati</taxon>
        <taxon>Bacteroidota</taxon>
        <taxon>Bacteroidia</taxon>
        <taxon>Bacteroidales</taxon>
        <taxon>Bacteroidaceae</taxon>
        <taxon>Bacteroides</taxon>
    </lineage>
</organism>
<name>A0AAN4MW68_BACFG</name>
<accession>A0AAN4MW68</accession>
<feature type="transmembrane region" description="Helical" evidence="1">
    <location>
        <begin position="40"/>
        <end position="59"/>
    </location>
</feature>
<dbReference type="Proteomes" id="UP000022433">
    <property type="component" value="Unassembled WGS sequence"/>
</dbReference>
<dbReference type="EMBL" id="JGEA01000081">
    <property type="protein sequence ID" value="EYA11825.1"/>
    <property type="molecule type" value="Genomic_DNA"/>
</dbReference>
<comment type="caution">
    <text evidence="2">The sequence shown here is derived from an EMBL/GenBank/DDBJ whole genome shotgun (WGS) entry which is preliminary data.</text>
</comment>
<reference evidence="2 3" key="1">
    <citation type="submission" date="2014-02" db="EMBL/GenBank/DDBJ databases">
        <authorList>
            <person name="Sears C."/>
            <person name="Carroll K."/>
            <person name="Sack B.R."/>
            <person name="Qadri F."/>
            <person name="Myers L.L."/>
            <person name="Chung G.-T."/>
            <person name="Escheverria P."/>
            <person name="Fraser C.M."/>
            <person name="Sadzewicz L."/>
            <person name="Shefchek K.A."/>
            <person name="Tallon L."/>
            <person name="Das S.P."/>
            <person name="Daugherty S."/>
            <person name="Mongodin E.F."/>
        </authorList>
    </citation>
    <scope>NUCLEOTIDE SEQUENCE [LARGE SCALE GENOMIC DNA]</scope>
    <source>
        <strain evidence="2 3">1007-1-F #10</strain>
    </source>
</reference>
<evidence type="ECO:0000313" key="3">
    <source>
        <dbReference type="Proteomes" id="UP000022433"/>
    </source>
</evidence>
<evidence type="ECO:0000256" key="1">
    <source>
        <dbReference type="SAM" id="Phobius"/>
    </source>
</evidence>
<protein>
    <recommendedName>
        <fullName evidence="4">Transmembrane protein</fullName>
    </recommendedName>
</protein>
<evidence type="ECO:0008006" key="4">
    <source>
        <dbReference type="Google" id="ProtNLM"/>
    </source>
</evidence>
<proteinExistence type="predicted"/>
<keyword evidence="1" id="KW-0472">Membrane</keyword>
<sequence length="60" mass="7421">MNLAFYFIHYFQKYRVLLKFFENYGVFPLLLFLFLDSTYILIILYFLSFCIFYPICIACF</sequence>
<gene>
    <name evidence="2" type="ORF">M104_5147</name>
</gene>
<evidence type="ECO:0000313" key="2">
    <source>
        <dbReference type="EMBL" id="EYA11825.1"/>
    </source>
</evidence>
<keyword evidence="1" id="KW-0812">Transmembrane</keyword>